<sequence length="612" mass="66962">MSISHFPHSLLLFSKFGTAIVASGHHIQSVDTSTGTVISSTVNASDELKNSLSKSGPIRFIAVDHSWKHLLTLCDDKKLKVWKVEGLELLHERELPKRPTSASFTADGQTIVVADKFGDVFSYTLHPLPVEEVPPSQPQEDSTTTVPNVEPEQPQSGSKRKRKSKKPKRHENPPHARDSVDSHTNPSGGTLVLGHTSLLTTFIFSQDEKYIITADRDEHIRISWYPQGYIIESFCLGCSQFVSCLHIPKSKPNILISGGGDPELKVWDWLSGKLKFNIPVSDCVKEYIKVKAQPYVRKKFKRGNIEAADGDDDGEGENEEDRNPRGEADLASVPLSGTNTPTVGDSSAHDEETIVVVQNIETVEKEGKLFIIFSVVGATALFTTAFPEAPSDSLTIHAFDFGHPVLDFTLDPTGFVWATIDRNLTEGSVSWDGRTIPVDPSYSSSSSTHPPVRVVEVGSEGIIAESSAAVESSRALLEALTTTCLLPCSQSALSTLNFYSSLTSLPKNNRGGEDGDDGDGGEDDGVSKQGQKKQKQKQKPKQSERDLGAGRGKKEEGKMKSKIAVLEKQRQIQGQGETIKEADRETKRLRSEVDETTEENGLVDVEMEETRG</sequence>
<feature type="compositionally biased region" description="Low complexity" evidence="7">
    <location>
        <begin position="129"/>
        <end position="140"/>
    </location>
</feature>
<evidence type="ECO:0000256" key="5">
    <source>
        <dbReference type="ARBA" id="ARBA00023242"/>
    </source>
</evidence>
<evidence type="ECO:0000313" key="10">
    <source>
        <dbReference type="Proteomes" id="UP001049176"/>
    </source>
</evidence>
<dbReference type="GO" id="GO:0043527">
    <property type="term" value="C:tRNA methyltransferase complex"/>
    <property type="evidence" value="ECO:0007669"/>
    <property type="project" value="TreeGrafter"/>
</dbReference>
<dbReference type="InterPro" id="IPR028884">
    <property type="entry name" value="Trm82"/>
</dbReference>
<dbReference type="InterPro" id="IPR015943">
    <property type="entry name" value="WD40/YVTN_repeat-like_dom_sf"/>
</dbReference>
<feature type="compositionally biased region" description="Basic and acidic residues" evidence="7">
    <location>
        <begin position="170"/>
        <end position="181"/>
    </location>
</feature>
<comment type="function">
    <text evidence="6">Required for the formation of N(7)-methylguanine at position 46 (m7G46) in tRNA. In the complex, it is required to stabilize and induce conformational changes of the catalytic subunit.</text>
</comment>
<dbReference type="HAMAP" id="MF_03056">
    <property type="entry name" value="TRM82"/>
    <property type="match status" value="1"/>
</dbReference>
<comment type="caution">
    <text evidence="9">The sequence shown here is derived from an EMBL/GenBank/DDBJ whole genome shotgun (WGS) entry which is preliminary data.</text>
</comment>
<feature type="compositionally biased region" description="Acidic residues" evidence="7">
    <location>
        <begin position="308"/>
        <end position="320"/>
    </location>
</feature>
<dbReference type="AlphaFoldDB" id="A0A9P7UU02"/>
<reference evidence="9" key="1">
    <citation type="journal article" date="2021" name="Genome Biol. Evol.">
        <title>The assembled and annotated genome of the fairy-ring fungus Marasmius oreades.</title>
        <authorList>
            <person name="Hiltunen M."/>
            <person name="Ament-Velasquez S.L."/>
            <person name="Johannesson H."/>
        </authorList>
    </citation>
    <scope>NUCLEOTIDE SEQUENCE</scope>
    <source>
        <strain evidence="9">03SP1</strain>
    </source>
</reference>
<evidence type="ECO:0000256" key="3">
    <source>
        <dbReference type="ARBA" id="ARBA00022694"/>
    </source>
</evidence>
<feature type="region of interest" description="Disordered" evidence="7">
    <location>
        <begin position="129"/>
        <end position="187"/>
    </location>
</feature>
<dbReference type="InterPro" id="IPR036322">
    <property type="entry name" value="WD40_repeat_dom_sf"/>
</dbReference>
<dbReference type="Gene3D" id="2.130.10.10">
    <property type="entry name" value="YVTN repeat-like/Quinoprotein amine dehydrogenase"/>
    <property type="match status" value="2"/>
</dbReference>
<feature type="chain" id="PRO_5040402823" description="Transfer RNA methyltransferase 82" evidence="8">
    <location>
        <begin position="20"/>
        <end position="612"/>
    </location>
</feature>
<evidence type="ECO:0000256" key="6">
    <source>
        <dbReference type="HAMAP-Rule" id="MF_03056"/>
    </source>
</evidence>
<protein>
    <recommendedName>
        <fullName evidence="11">Transfer RNA methyltransferase 82</fullName>
    </recommendedName>
</protein>
<dbReference type="GeneID" id="66076735"/>
<dbReference type="SMART" id="SM00320">
    <property type="entry name" value="WD40"/>
    <property type="match status" value="3"/>
</dbReference>
<dbReference type="Proteomes" id="UP001049176">
    <property type="component" value="Chromosome 4"/>
</dbReference>
<feature type="region of interest" description="Disordered" evidence="7">
    <location>
        <begin position="504"/>
        <end position="612"/>
    </location>
</feature>
<evidence type="ECO:0000256" key="1">
    <source>
        <dbReference type="ARBA" id="ARBA00004123"/>
    </source>
</evidence>
<dbReference type="RefSeq" id="XP_043010508.1">
    <property type="nucleotide sequence ID" value="XM_043152422.1"/>
</dbReference>
<feature type="compositionally biased region" description="Basic and acidic residues" evidence="7">
    <location>
        <begin position="578"/>
        <end position="593"/>
    </location>
</feature>
<dbReference type="GO" id="GO:0106004">
    <property type="term" value="P:tRNA (guanine-N7)-methylation"/>
    <property type="evidence" value="ECO:0007669"/>
    <property type="project" value="UniProtKB-UniRule"/>
</dbReference>
<dbReference type="GO" id="GO:0005829">
    <property type="term" value="C:cytosol"/>
    <property type="evidence" value="ECO:0007669"/>
    <property type="project" value="TreeGrafter"/>
</dbReference>
<evidence type="ECO:0000256" key="4">
    <source>
        <dbReference type="ARBA" id="ARBA00022737"/>
    </source>
</evidence>
<comment type="subcellular location">
    <subcellularLocation>
        <location evidence="1 6">Nucleus</location>
    </subcellularLocation>
</comment>
<keyword evidence="8" id="KW-0732">Signal</keyword>
<keyword evidence="5 6" id="KW-0539">Nucleus</keyword>
<dbReference type="SUPFAM" id="SSF50978">
    <property type="entry name" value="WD40 repeat-like"/>
    <property type="match status" value="1"/>
</dbReference>
<comment type="pathway">
    <text evidence="6">tRNA modification; N(7)-methylguanine-tRNA biosynthesis.</text>
</comment>
<proteinExistence type="inferred from homology"/>
<evidence type="ECO:0000313" key="9">
    <source>
        <dbReference type="EMBL" id="KAG7094038.1"/>
    </source>
</evidence>
<feature type="compositionally biased region" description="Acidic residues" evidence="7">
    <location>
        <begin position="514"/>
        <end position="524"/>
    </location>
</feature>
<dbReference type="PANTHER" id="PTHR16288">
    <property type="entry name" value="WD40 REPEAT PROTEIN 4"/>
    <property type="match status" value="1"/>
</dbReference>
<dbReference type="OrthoDB" id="339900at2759"/>
<dbReference type="EMBL" id="CM032184">
    <property type="protein sequence ID" value="KAG7094038.1"/>
    <property type="molecule type" value="Genomic_DNA"/>
</dbReference>
<feature type="compositionally biased region" description="Basic residues" evidence="7">
    <location>
        <begin position="530"/>
        <end position="540"/>
    </location>
</feature>
<dbReference type="PANTHER" id="PTHR16288:SF0">
    <property type="entry name" value="TRNA (GUANINE-N(7)-)-METHYLTRANSFERASE NON-CATALYTIC SUBUNIT WDR4"/>
    <property type="match status" value="1"/>
</dbReference>
<organism evidence="9 10">
    <name type="scientific">Marasmius oreades</name>
    <name type="common">fairy-ring Marasmius</name>
    <dbReference type="NCBI Taxonomy" id="181124"/>
    <lineage>
        <taxon>Eukaryota</taxon>
        <taxon>Fungi</taxon>
        <taxon>Dikarya</taxon>
        <taxon>Basidiomycota</taxon>
        <taxon>Agaricomycotina</taxon>
        <taxon>Agaricomycetes</taxon>
        <taxon>Agaricomycetidae</taxon>
        <taxon>Agaricales</taxon>
        <taxon>Marasmiineae</taxon>
        <taxon>Marasmiaceae</taxon>
        <taxon>Marasmius</taxon>
    </lineage>
</organism>
<feature type="signal peptide" evidence="8">
    <location>
        <begin position="1"/>
        <end position="19"/>
    </location>
</feature>
<accession>A0A9P7UU02</accession>
<comment type="similarity">
    <text evidence="6">Belongs to the WD repeat TRM82 family.</text>
</comment>
<keyword evidence="3 6" id="KW-0819">tRNA processing</keyword>
<feature type="region of interest" description="Disordered" evidence="7">
    <location>
        <begin position="306"/>
        <end position="348"/>
    </location>
</feature>
<evidence type="ECO:0008006" key="11">
    <source>
        <dbReference type="Google" id="ProtNLM"/>
    </source>
</evidence>
<feature type="compositionally biased region" description="Basic residues" evidence="7">
    <location>
        <begin position="158"/>
        <end position="169"/>
    </location>
</feature>
<keyword evidence="4 6" id="KW-0677">Repeat</keyword>
<dbReference type="KEGG" id="more:E1B28_007659"/>
<dbReference type="Pfam" id="PF00400">
    <property type="entry name" value="WD40"/>
    <property type="match status" value="1"/>
</dbReference>
<evidence type="ECO:0000256" key="7">
    <source>
        <dbReference type="SAM" id="MobiDB-lite"/>
    </source>
</evidence>
<keyword evidence="10" id="KW-1185">Reference proteome</keyword>
<name>A0A9P7UU02_9AGAR</name>
<feature type="compositionally biased region" description="Polar residues" evidence="7">
    <location>
        <begin position="335"/>
        <end position="345"/>
    </location>
</feature>
<dbReference type="GO" id="GO:0005634">
    <property type="term" value="C:nucleus"/>
    <property type="evidence" value="ECO:0007669"/>
    <property type="project" value="UniProtKB-SubCell"/>
</dbReference>
<dbReference type="InterPro" id="IPR001680">
    <property type="entry name" value="WD40_rpt"/>
</dbReference>
<keyword evidence="2 6" id="KW-0853">WD repeat</keyword>
<evidence type="ECO:0000256" key="2">
    <source>
        <dbReference type="ARBA" id="ARBA00022574"/>
    </source>
</evidence>
<feature type="compositionally biased region" description="Basic and acidic residues" evidence="7">
    <location>
        <begin position="541"/>
        <end position="570"/>
    </location>
</feature>
<gene>
    <name evidence="9" type="ORF">E1B28_007659</name>
</gene>
<evidence type="ECO:0000256" key="8">
    <source>
        <dbReference type="SAM" id="SignalP"/>
    </source>
</evidence>